<evidence type="ECO:0008006" key="3">
    <source>
        <dbReference type="Google" id="ProtNLM"/>
    </source>
</evidence>
<accession>A0ABR0J7C6</accession>
<gene>
    <name evidence="1" type="ORF">LTR69_007476</name>
</gene>
<organism evidence="1 2">
    <name type="scientific">Exophiala sideris</name>
    <dbReference type="NCBI Taxonomy" id="1016849"/>
    <lineage>
        <taxon>Eukaryota</taxon>
        <taxon>Fungi</taxon>
        <taxon>Dikarya</taxon>
        <taxon>Ascomycota</taxon>
        <taxon>Pezizomycotina</taxon>
        <taxon>Eurotiomycetes</taxon>
        <taxon>Chaetothyriomycetidae</taxon>
        <taxon>Chaetothyriales</taxon>
        <taxon>Herpotrichiellaceae</taxon>
        <taxon>Exophiala</taxon>
    </lineage>
</organism>
<name>A0ABR0J7C6_9EURO</name>
<evidence type="ECO:0000313" key="2">
    <source>
        <dbReference type="Proteomes" id="UP001345691"/>
    </source>
</evidence>
<dbReference type="CDD" id="cd12148">
    <property type="entry name" value="fungal_TF_MHR"/>
    <property type="match status" value="1"/>
</dbReference>
<dbReference type="EMBL" id="JAVRRF010000016">
    <property type="protein sequence ID" value="KAK5057435.1"/>
    <property type="molecule type" value="Genomic_DNA"/>
</dbReference>
<reference evidence="1 2" key="1">
    <citation type="submission" date="2023-08" db="EMBL/GenBank/DDBJ databases">
        <title>Black Yeasts Isolated from many extreme environments.</title>
        <authorList>
            <person name="Coleine C."/>
            <person name="Stajich J.E."/>
            <person name="Selbmann L."/>
        </authorList>
    </citation>
    <scope>NUCLEOTIDE SEQUENCE [LARGE SCALE GENOMIC DNA]</scope>
    <source>
        <strain evidence="1 2">CCFEE 6328</strain>
    </source>
</reference>
<evidence type="ECO:0000313" key="1">
    <source>
        <dbReference type="EMBL" id="KAK5057435.1"/>
    </source>
</evidence>
<sequence>MRSQQICILQHISTCVSCLEDFLISFDVEQVGQACRLARLYGIDKGAEGSINQILWWNICLLDQRLAVTISASPDCRSHEQDFDATALDETCGASPDFGLRANLAIADVLTEVSKGNARSSPQVFDFNRDAVTSKYERTNSMSLASVTAVSQQNAALMKVGRSIRTTEPLCYDDSLATISKSAGTLHLWYCHVEGIASFSTTSEPVLGMVKVGVNAAALTLSILSALREQSLLEVFAFLDIETTFLSALLIVLANIISPGTTDTSFIEVATGILQDMASRGNIPAGALNDELARICELASGYSSSHGTCYGRLYARQLTVVKDAETLNNAILNVVDIPPAAPEWPENNAGEGEPFIPEFPVGGQCSIPPVQPGEALHHKEASASLFTDDFDAVGDPFDFNMVDLDWLDFV</sequence>
<keyword evidence="2" id="KW-1185">Reference proteome</keyword>
<protein>
    <recommendedName>
        <fullName evidence="3">Transcription factor domain-containing protein</fullName>
    </recommendedName>
</protein>
<dbReference type="Proteomes" id="UP001345691">
    <property type="component" value="Unassembled WGS sequence"/>
</dbReference>
<comment type="caution">
    <text evidence="1">The sequence shown here is derived from an EMBL/GenBank/DDBJ whole genome shotgun (WGS) entry which is preliminary data.</text>
</comment>
<proteinExistence type="predicted"/>